<reference evidence="2" key="1">
    <citation type="journal article" date="2019" name="bioRxiv">
        <title>The Genome of the Zebra Mussel, Dreissena polymorpha: A Resource for Invasive Species Research.</title>
        <authorList>
            <person name="McCartney M.A."/>
            <person name="Auch B."/>
            <person name="Kono T."/>
            <person name="Mallez S."/>
            <person name="Zhang Y."/>
            <person name="Obille A."/>
            <person name="Becker A."/>
            <person name="Abrahante J.E."/>
            <person name="Garbe J."/>
            <person name="Badalamenti J.P."/>
            <person name="Herman A."/>
            <person name="Mangelson H."/>
            <person name="Liachko I."/>
            <person name="Sullivan S."/>
            <person name="Sone E.D."/>
            <person name="Koren S."/>
            <person name="Silverstein K.A.T."/>
            <person name="Beckman K.B."/>
            <person name="Gohl D.M."/>
        </authorList>
    </citation>
    <scope>NUCLEOTIDE SEQUENCE</scope>
    <source>
        <strain evidence="2">Duluth1</strain>
        <tissue evidence="2">Whole animal</tissue>
    </source>
</reference>
<proteinExistence type="predicted"/>
<evidence type="ECO:0000313" key="2">
    <source>
        <dbReference type="EMBL" id="KAH3720961.1"/>
    </source>
</evidence>
<dbReference type="Proteomes" id="UP000828390">
    <property type="component" value="Unassembled WGS sequence"/>
</dbReference>
<sequence>MWPLKGLCLLLVVVITVYAIRINAERRSNDLDHDLLRQLLERMDEKDEVLNMLKKEWTKRHGNSWITTNS</sequence>
<feature type="signal peptide" evidence="1">
    <location>
        <begin position="1"/>
        <end position="19"/>
    </location>
</feature>
<accession>A0A9D4CCB5</accession>
<feature type="chain" id="PRO_5038824668" evidence="1">
    <location>
        <begin position="20"/>
        <end position="70"/>
    </location>
</feature>
<name>A0A9D4CCB5_DREPO</name>
<comment type="caution">
    <text evidence="2">The sequence shown here is derived from an EMBL/GenBank/DDBJ whole genome shotgun (WGS) entry which is preliminary data.</text>
</comment>
<dbReference type="EMBL" id="JAIWYP010000013">
    <property type="protein sequence ID" value="KAH3720961.1"/>
    <property type="molecule type" value="Genomic_DNA"/>
</dbReference>
<evidence type="ECO:0000256" key="1">
    <source>
        <dbReference type="SAM" id="SignalP"/>
    </source>
</evidence>
<gene>
    <name evidence="2" type="ORF">DPMN_063873</name>
</gene>
<organism evidence="2 3">
    <name type="scientific">Dreissena polymorpha</name>
    <name type="common">Zebra mussel</name>
    <name type="synonym">Mytilus polymorpha</name>
    <dbReference type="NCBI Taxonomy" id="45954"/>
    <lineage>
        <taxon>Eukaryota</taxon>
        <taxon>Metazoa</taxon>
        <taxon>Spiralia</taxon>
        <taxon>Lophotrochozoa</taxon>
        <taxon>Mollusca</taxon>
        <taxon>Bivalvia</taxon>
        <taxon>Autobranchia</taxon>
        <taxon>Heteroconchia</taxon>
        <taxon>Euheterodonta</taxon>
        <taxon>Imparidentia</taxon>
        <taxon>Neoheterodontei</taxon>
        <taxon>Myida</taxon>
        <taxon>Dreissenoidea</taxon>
        <taxon>Dreissenidae</taxon>
        <taxon>Dreissena</taxon>
    </lineage>
</organism>
<evidence type="ECO:0000313" key="3">
    <source>
        <dbReference type="Proteomes" id="UP000828390"/>
    </source>
</evidence>
<protein>
    <submittedName>
        <fullName evidence="2">Uncharacterized protein</fullName>
    </submittedName>
</protein>
<keyword evidence="3" id="KW-1185">Reference proteome</keyword>
<reference evidence="2" key="2">
    <citation type="submission" date="2020-11" db="EMBL/GenBank/DDBJ databases">
        <authorList>
            <person name="McCartney M.A."/>
            <person name="Auch B."/>
            <person name="Kono T."/>
            <person name="Mallez S."/>
            <person name="Becker A."/>
            <person name="Gohl D.M."/>
            <person name="Silverstein K.A.T."/>
            <person name="Koren S."/>
            <person name="Bechman K.B."/>
            <person name="Herman A."/>
            <person name="Abrahante J.E."/>
            <person name="Garbe J."/>
        </authorList>
    </citation>
    <scope>NUCLEOTIDE SEQUENCE</scope>
    <source>
        <strain evidence="2">Duluth1</strain>
        <tissue evidence="2">Whole animal</tissue>
    </source>
</reference>
<dbReference type="AlphaFoldDB" id="A0A9D4CCB5"/>
<keyword evidence="1" id="KW-0732">Signal</keyword>